<dbReference type="EMBL" id="LAZR01000753">
    <property type="protein sequence ID" value="KKN58645.1"/>
    <property type="molecule type" value="Genomic_DNA"/>
</dbReference>
<protein>
    <submittedName>
        <fullName evidence="2">Uncharacterized protein</fullName>
    </submittedName>
</protein>
<evidence type="ECO:0000256" key="1">
    <source>
        <dbReference type="SAM" id="Phobius"/>
    </source>
</evidence>
<feature type="transmembrane region" description="Helical" evidence="1">
    <location>
        <begin position="119"/>
        <end position="140"/>
    </location>
</feature>
<feature type="transmembrane region" description="Helical" evidence="1">
    <location>
        <begin position="92"/>
        <end position="113"/>
    </location>
</feature>
<dbReference type="AlphaFoldDB" id="A0A0F9RQ80"/>
<keyword evidence="1" id="KW-0812">Transmembrane</keyword>
<sequence>MTSMDFNDKKWYILISVIIVVDFSISSCIWVISSPAVSEIGKVIYNINMVIFGLLPYLLLGMFKLHHFLRKESGKTPYPEESLEKQKRYKDLFIFCYTILLFSLNRVMDFIIFNPQSYFFIKSIYVISSNILVGFFFYVIEIKHKKTVLIIVFVTLNLVAILGLFL</sequence>
<name>A0A0F9RQ80_9ZZZZ</name>
<organism evidence="2">
    <name type="scientific">marine sediment metagenome</name>
    <dbReference type="NCBI Taxonomy" id="412755"/>
    <lineage>
        <taxon>unclassified sequences</taxon>
        <taxon>metagenomes</taxon>
        <taxon>ecological metagenomes</taxon>
    </lineage>
</organism>
<feature type="transmembrane region" description="Helical" evidence="1">
    <location>
        <begin position="44"/>
        <end position="63"/>
    </location>
</feature>
<keyword evidence="1" id="KW-1133">Transmembrane helix</keyword>
<comment type="caution">
    <text evidence="2">The sequence shown here is derived from an EMBL/GenBank/DDBJ whole genome shotgun (WGS) entry which is preliminary data.</text>
</comment>
<keyword evidence="1" id="KW-0472">Membrane</keyword>
<proteinExistence type="predicted"/>
<feature type="transmembrane region" description="Helical" evidence="1">
    <location>
        <begin position="147"/>
        <end position="165"/>
    </location>
</feature>
<gene>
    <name evidence="2" type="ORF">LCGC14_0550120</name>
</gene>
<reference evidence="2" key="1">
    <citation type="journal article" date="2015" name="Nature">
        <title>Complex archaea that bridge the gap between prokaryotes and eukaryotes.</title>
        <authorList>
            <person name="Spang A."/>
            <person name="Saw J.H."/>
            <person name="Jorgensen S.L."/>
            <person name="Zaremba-Niedzwiedzka K."/>
            <person name="Martijn J."/>
            <person name="Lind A.E."/>
            <person name="van Eijk R."/>
            <person name="Schleper C."/>
            <person name="Guy L."/>
            <person name="Ettema T.J."/>
        </authorList>
    </citation>
    <scope>NUCLEOTIDE SEQUENCE</scope>
</reference>
<evidence type="ECO:0000313" key="2">
    <source>
        <dbReference type="EMBL" id="KKN58645.1"/>
    </source>
</evidence>
<accession>A0A0F9RQ80</accession>
<feature type="transmembrane region" description="Helical" evidence="1">
    <location>
        <begin position="12"/>
        <end position="32"/>
    </location>
</feature>